<evidence type="ECO:0000313" key="2">
    <source>
        <dbReference type="EMBL" id="VEU80508.1"/>
    </source>
</evidence>
<dbReference type="STRING" id="1278311.GCA_000428705_00497"/>
<dbReference type="RefSeq" id="WP_052589719.1">
    <property type="nucleotide sequence ID" value="NZ_LR215048.1"/>
</dbReference>
<evidence type="ECO:0000313" key="3">
    <source>
        <dbReference type="Proteomes" id="UP000289841"/>
    </source>
</evidence>
<accession>A0A449BDK3</accession>
<dbReference type="InterPro" id="IPR036681">
    <property type="entry name" value="PgpA-like_sf"/>
</dbReference>
<dbReference type="CDD" id="cd06971">
    <property type="entry name" value="PgpA"/>
    <property type="match status" value="1"/>
</dbReference>
<dbReference type="GO" id="GO:0006629">
    <property type="term" value="P:lipid metabolic process"/>
    <property type="evidence" value="ECO:0007669"/>
    <property type="project" value="InterPro"/>
</dbReference>
<evidence type="ECO:0000259" key="1">
    <source>
        <dbReference type="Pfam" id="PF04608"/>
    </source>
</evidence>
<reference evidence="2 3" key="1">
    <citation type="submission" date="2019-01" db="EMBL/GenBank/DDBJ databases">
        <authorList>
            <consortium name="Pathogen Informatics"/>
        </authorList>
    </citation>
    <scope>NUCLEOTIDE SEQUENCE [LARGE SCALE GENOMIC DNA]</scope>
    <source>
        <strain evidence="2 3">NCTC10138</strain>
    </source>
</reference>
<proteinExistence type="predicted"/>
<dbReference type="InterPro" id="IPR007686">
    <property type="entry name" value="YutG/PgpA"/>
</dbReference>
<dbReference type="InterPro" id="IPR026038">
    <property type="entry name" value="Put_PGPase"/>
</dbReference>
<name>A0A449BDK3_HAPAX</name>
<dbReference type="Gene3D" id="1.10.3760.10">
    <property type="entry name" value="PgpA-like"/>
    <property type="match status" value="1"/>
</dbReference>
<keyword evidence="3" id="KW-1185">Reference proteome</keyword>
<organism evidence="2 3">
    <name type="scientific">Haploplasma axanthum</name>
    <name type="common">Acholeplasma axanthum</name>
    <dbReference type="NCBI Taxonomy" id="29552"/>
    <lineage>
        <taxon>Bacteria</taxon>
        <taxon>Bacillati</taxon>
        <taxon>Mycoplasmatota</taxon>
        <taxon>Mollicutes</taxon>
        <taxon>Acholeplasmatales</taxon>
        <taxon>Acholeplasmataceae</taxon>
        <taxon>Haploplasma</taxon>
    </lineage>
</organism>
<feature type="domain" description="YutG/PgpA" evidence="1">
    <location>
        <begin position="46"/>
        <end position="162"/>
    </location>
</feature>
<dbReference type="AlphaFoldDB" id="A0A449BDK3"/>
<dbReference type="PIRSF" id="PIRSF019587">
    <property type="entry name" value="PGPase"/>
    <property type="match status" value="1"/>
</dbReference>
<dbReference type="EMBL" id="LR215048">
    <property type="protein sequence ID" value="VEU80508.1"/>
    <property type="molecule type" value="Genomic_DNA"/>
</dbReference>
<dbReference type="KEGG" id="aaxa:NCTC10138_00881"/>
<dbReference type="GO" id="GO:0008962">
    <property type="term" value="F:phosphatidylglycerophosphatase activity"/>
    <property type="evidence" value="ECO:0007669"/>
    <property type="project" value="InterPro"/>
</dbReference>
<dbReference type="Proteomes" id="UP000289841">
    <property type="component" value="Chromosome"/>
</dbReference>
<gene>
    <name evidence="2" type="primary">ypjQ_1</name>
    <name evidence="2" type="ORF">NCTC10138_00881</name>
</gene>
<protein>
    <submittedName>
        <fullName evidence="2">Alpha-ribazole phosphatase CobZ</fullName>
    </submittedName>
</protein>
<dbReference type="SUPFAM" id="SSF101307">
    <property type="entry name" value="YutG-like"/>
    <property type="match status" value="1"/>
</dbReference>
<sequence>MSKKRTLFTREEMLKMNIEILKERGVLVKQIAEITQAQQAKYTEGIPMALCIESVEKILSYRDVFHFVHLAAEIDRLVEEKAFRSPMQDILHDDLGLFGVDETLGLDLAGLYGTIGQTNFGDIDVNKVGVVSTLNEEGKKEGVCHTFLDDIVGAIAAAASTRVAQVLNEEFAASDNSFQRISIFDFDEIKK</sequence>
<dbReference type="Pfam" id="PF04608">
    <property type="entry name" value="PgpA"/>
    <property type="match status" value="1"/>
</dbReference>